<comment type="caution">
    <text evidence="1">The sequence shown here is derived from an EMBL/GenBank/DDBJ whole genome shotgun (WGS) entry which is preliminary data.</text>
</comment>
<sequence length="89" mass="10978">MFIINRNRAYYRHHRKRAINRKLDIVRNAWHSGESHPWVKEPGRLDKERMCCSCYMCKYEKNFDVTKTSYRKRLEAMDREIVDYLNGDY</sequence>
<dbReference type="RefSeq" id="WP_206663468.1">
    <property type="nucleotide sequence ID" value="NZ_SRJC01000001.1"/>
</dbReference>
<reference evidence="1 2" key="1">
    <citation type="journal article" date="2003" name="Int. J. Syst. Evol. Microbiol.">
        <title>Halobacillus salinus sp. nov., isolated from a salt lake on the coast of the East Sea in Korea.</title>
        <authorList>
            <person name="Yoon J.H."/>
            <person name="Kang K.H."/>
            <person name="Park Y.H."/>
        </authorList>
    </citation>
    <scope>NUCLEOTIDE SEQUENCE [LARGE SCALE GENOMIC DNA]</scope>
    <source>
        <strain evidence="1 2">HSL-3</strain>
    </source>
</reference>
<dbReference type="Proteomes" id="UP000297982">
    <property type="component" value="Unassembled WGS sequence"/>
</dbReference>
<organism evidence="1 2">
    <name type="scientific">Halobacillus salinus</name>
    <dbReference type="NCBI Taxonomy" id="192814"/>
    <lineage>
        <taxon>Bacteria</taxon>
        <taxon>Bacillati</taxon>
        <taxon>Bacillota</taxon>
        <taxon>Bacilli</taxon>
        <taxon>Bacillales</taxon>
        <taxon>Bacillaceae</taxon>
        <taxon>Halobacillus</taxon>
    </lineage>
</organism>
<dbReference type="EMBL" id="SRJC01000001">
    <property type="protein sequence ID" value="TGB03492.1"/>
    <property type="molecule type" value="Genomic_DNA"/>
</dbReference>
<gene>
    <name evidence="1" type="ORF">E4663_00345</name>
</gene>
<dbReference type="AlphaFoldDB" id="A0A4Z0GZ40"/>
<evidence type="ECO:0000313" key="1">
    <source>
        <dbReference type="EMBL" id="TGB03492.1"/>
    </source>
</evidence>
<accession>A0A4Z0GZ40</accession>
<proteinExistence type="predicted"/>
<name>A0A4Z0GZ40_9BACI</name>
<evidence type="ECO:0000313" key="2">
    <source>
        <dbReference type="Proteomes" id="UP000297982"/>
    </source>
</evidence>
<keyword evidence="2" id="KW-1185">Reference proteome</keyword>
<protein>
    <submittedName>
        <fullName evidence="1">Uncharacterized protein</fullName>
    </submittedName>
</protein>